<feature type="transmembrane region" description="Helical" evidence="5">
    <location>
        <begin position="285"/>
        <end position="303"/>
    </location>
</feature>
<protein>
    <recommendedName>
        <fullName evidence="6">RING-type domain-containing protein</fullName>
    </recommendedName>
</protein>
<dbReference type="VEuPathDB" id="FungiDB:PHYBLDRAFT_64723"/>
<accession>A0A162PTH0</accession>
<keyword evidence="5" id="KW-0812">Transmembrane</keyword>
<keyword evidence="3" id="KW-0862">Zinc</keyword>
<keyword evidence="5" id="KW-1133">Transmembrane helix</keyword>
<evidence type="ECO:0000256" key="5">
    <source>
        <dbReference type="SAM" id="Phobius"/>
    </source>
</evidence>
<feature type="transmembrane region" description="Helical" evidence="5">
    <location>
        <begin position="256"/>
        <end position="279"/>
    </location>
</feature>
<dbReference type="Gene3D" id="3.50.30.30">
    <property type="match status" value="1"/>
</dbReference>
<keyword evidence="2 4" id="KW-0863">Zinc-finger</keyword>
<dbReference type="InterPro" id="IPR013083">
    <property type="entry name" value="Znf_RING/FYVE/PHD"/>
</dbReference>
<evidence type="ECO:0000313" key="7">
    <source>
        <dbReference type="EMBL" id="OAD73766.1"/>
    </source>
</evidence>
<reference evidence="8" key="1">
    <citation type="submission" date="2015-06" db="EMBL/GenBank/DDBJ databases">
        <title>Expansion of signal transduction pathways in fungi by whole-genome duplication.</title>
        <authorList>
            <consortium name="DOE Joint Genome Institute"/>
            <person name="Corrochano L.M."/>
            <person name="Kuo A."/>
            <person name="Marcet-Houben M."/>
            <person name="Polaino S."/>
            <person name="Salamov A."/>
            <person name="Villalobos J.M."/>
            <person name="Alvarez M.I."/>
            <person name="Avalos J."/>
            <person name="Benito E.P."/>
            <person name="Benoit I."/>
            <person name="Burger G."/>
            <person name="Camino L.P."/>
            <person name="Canovas D."/>
            <person name="Cerda-Olmedo E."/>
            <person name="Cheng J.-F."/>
            <person name="Dominguez A."/>
            <person name="Elias M."/>
            <person name="Eslava A.P."/>
            <person name="Glaser F."/>
            <person name="Grimwood J."/>
            <person name="Gutierrez G."/>
            <person name="Heitman J."/>
            <person name="Henrissat B."/>
            <person name="Iturriaga E.A."/>
            <person name="Lang B.F."/>
            <person name="Lavin J.L."/>
            <person name="Lee S."/>
            <person name="Li W."/>
            <person name="Lindquist E."/>
            <person name="Lopez-Garcia S."/>
            <person name="Luque E.M."/>
            <person name="Marcos A.T."/>
            <person name="Martin J."/>
            <person name="McCluskey K."/>
            <person name="Medina H.R."/>
            <person name="Miralles-Duran A."/>
            <person name="Miyazaki A."/>
            <person name="Munoz-Torres E."/>
            <person name="Oguiza J.A."/>
            <person name="Ohm R."/>
            <person name="Olmedo M."/>
            <person name="Orejas M."/>
            <person name="Ortiz-Castellanos L."/>
            <person name="Pisabarro A.G."/>
            <person name="Rodriguez-Romero J."/>
            <person name="Ruiz-Herrera J."/>
            <person name="Ruiz-Vazquez R."/>
            <person name="Sanz C."/>
            <person name="Schackwitz W."/>
            <person name="Schmutz J."/>
            <person name="Shahriari M."/>
            <person name="Shelest E."/>
            <person name="Silva-Franco F."/>
            <person name="Soanes D."/>
            <person name="Syed K."/>
            <person name="Tagua V.G."/>
            <person name="Talbot N.J."/>
            <person name="Thon M."/>
            <person name="De vries R.P."/>
            <person name="Wiebenga A."/>
            <person name="Yadav J.S."/>
            <person name="Braun E.L."/>
            <person name="Baker S."/>
            <person name="Garre V."/>
            <person name="Horwitz B."/>
            <person name="Torres-Martinez S."/>
            <person name="Idnurm A."/>
            <person name="Herrera-Estrella A."/>
            <person name="Gabaldon T."/>
            <person name="Grigoriev I.V."/>
        </authorList>
    </citation>
    <scope>NUCLEOTIDE SEQUENCE [LARGE SCALE GENOMIC DNA]</scope>
    <source>
        <strain evidence="8">NRRL 1555(-)</strain>
    </source>
</reference>
<keyword evidence="8" id="KW-1185">Reference proteome</keyword>
<evidence type="ECO:0000313" key="8">
    <source>
        <dbReference type="Proteomes" id="UP000077315"/>
    </source>
</evidence>
<gene>
    <name evidence="7" type="ORF">PHYBLDRAFT_64723</name>
</gene>
<proteinExistence type="predicted"/>
<dbReference type="AlphaFoldDB" id="A0A162PTH0"/>
<evidence type="ECO:0000256" key="2">
    <source>
        <dbReference type="ARBA" id="ARBA00022771"/>
    </source>
</evidence>
<name>A0A162PTH0_PHYB8</name>
<feature type="transmembrane region" description="Helical" evidence="5">
    <location>
        <begin position="12"/>
        <end position="29"/>
    </location>
</feature>
<dbReference type="GeneID" id="29002248"/>
<dbReference type="OrthoDB" id="8062037at2759"/>
<organism evidence="7 8">
    <name type="scientific">Phycomyces blakesleeanus (strain ATCC 8743b / DSM 1359 / FGSC 10004 / NBRC 33097 / NRRL 1555)</name>
    <dbReference type="NCBI Taxonomy" id="763407"/>
    <lineage>
        <taxon>Eukaryota</taxon>
        <taxon>Fungi</taxon>
        <taxon>Fungi incertae sedis</taxon>
        <taxon>Mucoromycota</taxon>
        <taxon>Mucoromycotina</taxon>
        <taxon>Mucoromycetes</taxon>
        <taxon>Mucorales</taxon>
        <taxon>Phycomycetaceae</taxon>
        <taxon>Phycomyces</taxon>
    </lineage>
</organism>
<dbReference type="STRING" id="763407.A0A162PTH0"/>
<dbReference type="GO" id="GO:0008270">
    <property type="term" value="F:zinc ion binding"/>
    <property type="evidence" value="ECO:0007669"/>
    <property type="project" value="UniProtKB-KW"/>
</dbReference>
<dbReference type="PANTHER" id="PTHR45676">
    <property type="entry name" value="RING-H2 FINGER PROTEIN ATL51-RELATED"/>
    <property type="match status" value="1"/>
</dbReference>
<dbReference type="Pfam" id="PF13639">
    <property type="entry name" value="zf-RING_2"/>
    <property type="match status" value="1"/>
</dbReference>
<evidence type="ECO:0000256" key="1">
    <source>
        <dbReference type="ARBA" id="ARBA00022723"/>
    </source>
</evidence>
<dbReference type="InParanoid" id="A0A162PTH0"/>
<evidence type="ECO:0000256" key="3">
    <source>
        <dbReference type="ARBA" id="ARBA00022833"/>
    </source>
</evidence>
<dbReference type="EMBL" id="KV440980">
    <property type="protein sequence ID" value="OAD73766.1"/>
    <property type="molecule type" value="Genomic_DNA"/>
</dbReference>
<sequence length="447" mass="51045">MALLNFFDHGTLRILVLCLVLPCVLMQSIENPTFWQQPIVYNISDVNDPGQIIEKESLVARSDDFQVLYPGNDPRAPVMAQRILFDFSYSCLSTNISFDSIQKLNNNTLTSLPIRSVPKIAMIQRGHCGWSEKISVLQKFSEASDLNVKAILIYDNITYDGTPTYALHGNEHHEQNDSSKPLPAERNVYKMADNNIQEGELRIPIYFAPNKYGVDIKAHLEFLNSNNTKNIRKFIQLTPFFGPVPWTMDRNASNNFGTALLSTHGYLAYIVALASAFFIGRLRLLYIFFILLLNTCIVILRWWRFRKLRTSDQNISPNDSENEYANHTQNRQETHPLAVEIVNGLPIKLYTAGIVKNTNCAICLEDFEEDKHELRILPCHHGFCVMCIDQWLTQKSTFCPICKWDCEPSDCNSDDDDQDEEDLGTVEVLGNTMPHEAIEMRAINNRA</sequence>
<evidence type="ECO:0000256" key="4">
    <source>
        <dbReference type="PROSITE-ProRule" id="PRU00175"/>
    </source>
</evidence>
<dbReference type="RefSeq" id="XP_018291806.1">
    <property type="nucleotide sequence ID" value="XM_018441342.1"/>
</dbReference>
<keyword evidence="1" id="KW-0479">Metal-binding</keyword>
<feature type="domain" description="RING-type" evidence="6">
    <location>
        <begin position="360"/>
        <end position="403"/>
    </location>
</feature>
<dbReference type="InterPro" id="IPR017907">
    <property type="entry name" value="Znf_RING_CS"/>
</dbReference>
<evidence type="ECO:0000259" key="6">
    <source>
        <dbReference type="PROSITE" id="PS50089"/>
    </source>
</evidence>
<dbReference type="PROSITE" id="PS50089">
    <property type="entry name" value="ZF_RING_2"/>
    <property type="match status" value="1"/>
</dbReference>
<dbReference type="InterPro" id="IPR001841">
    <property type="entry name" value="Znf_RING"/>
</dbReference>
<dbReference type="Gene3D" id="3.30.40.10">
    <property type="entry name" value="Zinc/RING finger domain, C3HC4 (zinc finger)"/>
    <property type="match status" value="1"/>
</dbReference>
<dbReference type="Proteomes" id="UP000077315">
    <property type="component" value="Unassembled WGS sequence"/>
</dbReference>
<keyword evidence="5" id="KW-0472">Membrane</keyword>
<dbReference type="PROSITE" id="PS00518">
    <property type="entry name" value="ZF_RING_1"/>
    <property type="match status" value="1"/>
</dbReference>
<dbReference type="SUPFAM" id="SSF57850">
    <property type="entry name" value="RING/U-box"/>
    <property type="match status" value="1"/>
</dbReference>
<dbReference type="SMART" id="SM00184">
    <property type="entry name" value="RING"/>
    <property type="match status" value="1"/>
</dbReference>